<reference evidence="1 2" key="1">
    <citation type="journal article" date="2011" name="Stand. Genomic Sci.">
        <title>Complete genome sequence of the gliding freshwater bacterium Fluviicola taffensis type strain (RW262).</title>
        <authorList>
            <person name="Woyke T."/>
            <person name="Chertkov O."/>
            <person name="Lapidus A."/>
            <person name="Nolan M."/>
            <person name="Lucas S."/>
            <person name="Del Rio T.G."/>
            <person name="Tice H."/>
            <person name="Cheng J.F."/>
            <person name="Tapia R."/>
            <person name="Han C."/>
            <person name="Goodwin L."/>
            <person name="Pitluck S."/>
            <person name="Liolios K."/>
            <person name="Pagani I."/>
            <person name="Ivanova N."/>
            <person name="Huntemann M."/>
            <person name="Mavromatis K."/>
            <person name="Mikhailova N."/>
            <person name="Pati A."/>
            <person name="Chen A."/>
            <person name="Palaniappan K."/>
            <person name="Land M."/>
            <person name="Hauser L."/>
            <person name="Brambilla E.M."/>
            <person name="Rohde M."/>
            <person name="Mwirichia R."/>
            <person name="Sikorski J."/>
            <person name="Tindall B.J."/>
            <person name="Goker M."/>
            <person name="Bristow J."/>
            <person name="Eisen J.A."/>
            <person name="Markowitz V."/>
            <person name="Hugenholtz P."/>
            <person name="Klenk H.P."/>
            <person name="Kyrpides N.C."/>
        </authorList>
    </citation>
    <scope>NUCLEOTIDE SEQUENCE [LARGE SCALE GENOMIC DNA]</scope>
    <source>
        <strain evidence="2">DSM 16823 / RW262 / RW262</strain>
    </source>
</reference>
<accession>F2IGI8</accession>
<organism evidence="1 2">
    <name type="scientific">Fluviicola taffensis (strain DSM 16823 / NCIMB 13979 / RW262)</name>
    <dbReference type="NCBI Taxonomy" id="755732"/>
    <lineage>
        <taxon>Bacteria</taxon>
        <taxon>Pseudomonadati</taxon>
        <taxon>Bacteroidota</taxon>
        <taxon>Flavobacteriia</taxon>
        <taxon>Flavobacteriales</taxon>
        <taxon>Crocinitomicaceae</taxon>
        <taxon>Fluviicola</taxon>
    </lineage>
</organism>
<proteinExistence type="predicted"/>
<dbReference type="Proteomes" id="UP000007463">
    <property type="component" value="Chromosome"/>
</dbReference>
<dbReference type="OrthoDB" id="1444155at2"/>
<evidence type="ECO:0000313" key="1">
    <source>
        <dbReference type="EMBL" id="AEA42594.1"/>
    </source>
</evidence>
<dbReference type="RefSeq" id="WP_013685366.1">
    <property type="nucleotide sequence ID" value="NC_015321.1"/>
</dbReference>
<keyword evidence="2" id="KW-1185">Reference proteome</keyword>
<dbReference type="EMBL" id="CP002542">
    <property type="protein sequence ID" value="AEA42594.1"/>
    <property type="molecule type" value="Genomic_DNA"/>
</dbReference>
<evidence type="ECO:0000313" key="2">
    <source>
        <dbReference type="Proteomes" id="UP000007463"/>
    </source>
</evidence>
<dbReference type="STRING" id="755732.Fluta_0590"/>
<dbReference type="HOGENOM" id="CLU_2537620_0_0_10"/>
<sequence length="83" mass="9723">MLVIGTKYLDVLFETFLDPETSHIRVRPLSDQGFPPNILIESLTKFRDEYPEGTVFRTESVTVCKRPEGRIYLRAKNQMLYEI</sequence>
<dbReference type="eggNOG" id="ENOG502ZS7K">
    <property type="taxonomic scope" value="Bacteria"/>
</dbReference>
<dbReference type="KEGG" id="fte:Fluta_0590"/>
<gene>
    <name evidence="1" type="ordered locus">Fluta_0590</name>
</gene>
<reference evidence="2" key="2">
    <citation type="submission" date="2011-02" db="EMBL/GenBank/DDBJ databases">
        <title>The complete genome of Fluviicola taffensis DSM 16823.</title>
        <authorList>
            <consortium name="US DOE Joint Genome Institute (JGI-PGF)"/>
            <person name="Lucas S."/>
            <person name="Copeland A."/>
            <person name="Lapidus A."/>
            <person name="Bruce D."/>
            <person name="Goodwin L."/>
            <person name="Pitluck S."/>
            <person name="Kyrpides N."/>
            <person name="Mavromatis K."/>
            <person name="Ivanova N."/>
            <person name="Mikhailova N."/>
            <person name="Pagani I."/>
            <person name="Chertkov O."/>
            <person name="Detter J.C."/>
            <person name="Han C."/>
            <person name="Tapia R."/>
            <person name="Land M."/>
            <person name="Hauser L."/>
            <person name="Markowitz V."/>
            <person name="Cheng J.-F."/>
            <person name="Hugenholtz P."/>
            <person name="Woyke T."/>
            <person name="Wu D."/>
            <person name="Tindall B."/>
            <person name="Pomrenke H.G."/>
            <person name="Brambilla E."/>
            <person name="Klenk H.-P."/>
            <person name="Eisen J.A."/>
        </authorList>
    </citation>
    <scope>NUCLEOTIDE SEQUENCE [LARGE SCALE GENOMIC DNA]</scope>
    <source>
        <strain evidence="2">DSM 16823 / RW262 / RW262</strain>
    </source>
</reference>
<dbReference type="AlphaFoldDB" id="F2IGI8"/>
<protein>
    <submittedName>
        <fullName evidence="1">Uncharacterized protein</fullName>
    </submittedName>
</protein>
<name>F2IGI8_FLUTR</name>